<sequence length="69" mass="8173">MPAFCKQSNYSQASMEDSEKRWCPDCGYHLERLRNETPDVKEFYCNKCPQHWREQGTGEKRQLVKGGYP</sequence>
<proteinExistence type="predicted"/>
<gene>
    <name evidence="1" type="ORF">Pr1d_33680</name>
</gene>
<evidence type="ECO:0000313" key="1">
    <source>
        <dbReference type="EMBL" id="QEG36059.1"/>
    </source>
</evidence>
<dbReference type="KEGG" id="bgok:Pr1d_33680"/>
<dbReference type="EMBL" id="CP042913">
    <property type="protein sequence ID" value="QEG36059.1"/>
    <property type="molecule type" value="Genomic_DNA"/>
</dbReference>
<dbReference type="AlphaFoldDB" id="A0A5B9QE22"/>
<accession>A0A5B9QE22</accession>
<protein>
    <submittedName>
        <fullName evidence="1">Uncharacterized protein</fullName>
    </submittedName>
</protein>
<name>A0A5B9QE22_9BACT</name>
<keyword evidence="2" id="KW-1185">Reference proteome</keyword>
<evidence type="ECO:0000313" key="2">
    <source>
        <dbReference type="Proteomes" id="UP000323917"/>
    </source>
</evidence>
<reference evidence="1 2" key="1">
    <citation type="submission" date="2019-08" db="EMBL/GenBank/DDBJ databases">
        <title>Deep-cultivation of Planctomycetes and their phenomic and genomic characterization uncovers novel biology.</title>
        <authorList>
            <person name="Wiegand S."/>
            <person name="Jogler M."/>
            <person name="Boedeker C."/>
            <person name="Pinto D."/>
            <person name="Vollmers J."/>
            <person name="Rivas-Marin E."/>
            <person name="Kohn T."/>
            <person name="Peeters S.H."/>
            <person name="Heuer A."/>
            <person name="Rast P."/>
            <person name="Oberbeckmann S."/>
            <person name="Bunk B."/>
            <person name="Jeske O."/>
            <person name="Meyerdierks A."/>
            <person name="Storesund J.E."/>
            <person name="Kallscheuer N."/>
            <person name="Luecker S."/>
            <person name="Lage O.M."/>
            <person name="Pohl T."/>
            <person name="Merkel B.J."/>
            <person name="Hornburger P."/>
            <person name="Mueller R.-W."/>
            <person name="Bruemmer F."/>
            <person name="Labrenz M."/>
            <person name="Spormann A.M."/>
            <person name="Op den Camp H."/>
            <person name="Overmann J."/>
            <person name="Amann R."/>
            <person name="Jetten M.S.M."/>
            <person name="Mascher T."/>
            <person name="Medema M.H."/>
            <person name="Devos D.P."/>
            <person name="Kaster A.-K."/>
            <person name="Ovreas L."/>
            <person name="Rohde M."/>
            <person name="Galperin M.Y."/>
            <person name="Jogler C."/>
        </authorList>
    </citation>
    <scope>NUCLEOTIDE SEQUENCE [LARGE SCALE GENOMIC DNA]</scope>
    <source>
        <strain evidence="1 2">Pr1d</strain>
    </source>
</reference>
<dbReference type="Proteomes" id="UP000323917">
    <property type="component" value="Chromosome"/>
</dbReference>
<organism evidence="1 2">
    <name type="scientific">Bythopirellula goksoeyrii</name>
    <dbReference type="NCBI Taxonomy" id="1400387"/>
    <lineage>
        <taxon>Bacteria</taxon>
        <taxon>Pseudomonadati</taxon>
        <taxon>Planctomycetota</taxon>
        <taxon>Planctomycetia</taxon>
        <taxon>Pirellulales</taxon>
        <taxon>Lacipirellulaceae</taxon>
        <taxon>Bythopirellula</taxon>
    </lineage>
</organism>